<dbReference type="EMBL" id="WHUW01000027">
    <property type="protein sequence ID" value="KAF8434876.1"/>
    <property type="molecule type" value="Genomic_DNA"/>
</dbReference>
<evidence type="ECO:0000313" key="1">
    <source>
        <dbReference type="EMBL" id="KAF8434876.1"/>
    </source>
</evidence>
<proteinExistence type="predicted"/>
<sequence length="180" mass="19617">MTHDHIRLISTHLTDHRHESGRLIGATKTLSLPPRMSVIWARLRRIWSGELDDDTMNEPAHTPERRGRDAFVQSFGRGGLGKIKRASQSRDAHPADGPYGFSHSHDHEPIIQPNKVFSVGRGGTGNIRFTSRDALGAALSTAEDAAAAKHEAKLVRVRAEATTIHSSGRGGSGNIYSSRS</sequence>
<dbReference type="AlphaFoldDB" id="A0AAD4BM76"/>
<dbReference type="Pfam" id="PF12223">
    <property type="entry name" value="DUF3602"/>
    <property type="match status" value="1"/>
</dbReference>
<dbReference type="InterPro" id="IPR053203">
    <property type="entry name" value="Cisplatin_resist-associated"/>
</dbReference>
<reference evidence="1" key="1">
    <citation type="submission" date="2019-10" db="EMBL/GenBank/DDBJ databases">
        <authorList>
            <consortium name="DOE Joint Genome Institute"/>
            <person name="Kuo A."/>
            <person name="Miyauchi S."/>
            <person name="Kiss E."/>
            <person name="Drula E."/>
            <person name="Kohler A."/>
            <person name="Sanchez-Garcia M."/>
            <person name="Andreopoulos B."/>
            <person name="Barry K.W."/>
            <person name="Bonito G."/>
            <person name="Buee M."/>
            <person name="Carver A."/>
            <person name="Chen C."/>
            <person name="Cichocki N."/>
            <person name="Clum A."/>
            <person name="Culley D."/>
            <person name="Crous P.W."/>
            <person name="Fauchery L."/>
            <person name="Girlanda M."/>
            <person name="Hayes R."/>
            <person name="Keri Z."/>
            <person name="LaButti K."/>
            <person name="Lipzen A."/>
            <person name="Lombard V."/>
            <person name="Magnuson J."/>
            <person name="Maillard F."/>
            <person name="Morin E."/>
            <person name="Murat C."/>
            <person name="Nolan M."/>
            <person name="Ohm R."/>
            <person name="Pangilinan J."/>
            <person name="Pereira M."/>
            <person name="Perotto S."/>
            <person name="Peter M."/>
            <person name="Riley R."/>
            <person name="Sitrit Y."/>
            <person name="Stielow B."/>
            <person name="Szollosi G."/>
            <person name="Zifcakova L."/>
            <person name="Stursova M."/>
            <person name="Spatafora J.W."/>
            <person name="Tedersoo L."/>
            <person name="Vaario L.-M."/>
            <person name="Yamada A."/>
            <person name="Yan M."/>
            <person name="Wang P."/>
            <person name="Xu J."/>
            <person name="Bruns T."/>
            <person name="Baldrian P."/>
            <person name="Vilgalys R."/>
            <person name="Henrissat B."/>
            <person name="Grigoriev I.V."/>
            <person name="Hibbett D."/>
            <person name="Nagy L.G."/>
            <person name="Martin F.M."/>
        </authorList>
    </citation>
    <scope>NUCLEOTIDE SEQUENCE</scope>
    <source>
        <strain evidence="1">BED1</strain>
    </source>
</reference>
<reference evidence="1" key="2">
    <citation type="journal article" date="2020" name="Nat. Commun.">
        <title>Large-scale genome sequencing of mycorrhizal fungi provides insights into the early evolution of symbiotic traits.</title>
        <authorList>
            <person name="Miyauchi S."/>
            <person name="Kiss E."/>
            <person name="Kuo A."/>
            <person name="Drula E."/>
            <person name="Kohler A."/>
            <person name="Sanchez-Garcia M."/>
            <person name="Morin E."/>
            <person name="Andreopoulos B."/>
            <person name="Barry K.W."/>
            <person name="Bonito G."/>
            <person name="Buee M."/>
            <person name="Carver A."/>
            <person name="Chen C."/>
            <person name="Cichocki N."/>
            <person name="Clum A."/>
            <person name="Culley D."/>
            <person name="Crous P.W."/>
            <person name="Fauchery L."/>
            <person name="Girlanda M."/>
            <person name="Hayes R.D."/>
            <person name="Keri Z."/>
            <person name="LaButti K."/>
            <person name="Lipzen A."/>
            <person name="Lombard V."/>
            <person name="Magnuson J."/>
            <person name="Maillard F."/>
            <person name="Murat C."/>
            <person name="Nolan M."/>
            <person name="Ohm R.A."/>
            <person name="Pangilinan J."/>
            <person name="Pereira M.F."/>
            <person name="Perotto S."/>
            <person name="Peter M."/>
            <person name="Pfister S."/>
            <person name="Riley R."/>
            <person name="Sitrit Y."/>
            <person name="Stielow J.B."/>
            <person name="Szollosi G."/>
            <person name="Zifcakova L."/>
            <person name="Stursova M."/>
            <person name="Spatafora J.W."/>
            <person name="Tedersoo L."/>
            <person name="Vaario L.M."/>
            <person name="Yamada A."/>
            <person name="Yan M."/>
            <person name="Wang P."/>
            <person name="Xu J."/>
            <person name="Bruns T."/>
            <person name="Baldrian P."/>
            <person name="Vilgalys R."/>
            <person name="Dunand C."/>
            <person name="Henrissat B."/>
            <person name="Grigoriev I.V."/>
            <person name="Hibbett D."/>
            <person name="Nagy L.G."/>
            <person name="Martin F.M."/>
        </authorList>
    </citation>
    <scope>NUCLEOTIDE SEQUENCE</scope>
    <source>
        <strain evidence="1">BED1</strain>
    </source>
</reference>
<comment type="caution">
    <text evidence="1">The sequence shown here is derived from an EMBL/GenBank/DDBJ whole genome shotgun (WGS) entry which is preliminary data.</text>
</comment>
<keyword evidence="2" id="KW-1185">Reference proteome</keyword>
<dbReference type="PANTHER" id="PTHR34693">
    <property type="entry name" value="PROTEIN PAR32"/>
    <property type="match status" value="1"/>
</dbReference>
<protein>
    <submittedName>
        <fullName evidence="1">Uncharacterized protein</fullName>
    </submittedName>
</protein>
<organism evidence="1 2">
    <name type="scientific">Boletus edulis BED1</name>
    <dbReference type="NCBI Taxonomy" id="1328754"/>
    <lineage>
        <taxon>Eukaryota</taxon>
        <taxon>Fungi</taxon>
        <taxon>Dikarya</taxon>
        <taxon>Basidiomycota</taxon>
        <taxon>Agaricomycotina</taxon>
        <taxon>Agaricomycetes</taxon>
        <taxon>Agaricomycetidae</taxon>
        <taxon>Boletales</taxon>
        <taxon>Boletineae</taxon>
        <taxon>Boletaceae</taxon>
        <taxon>Boletoideae</taxon>
        <taxon>Boletus</taxon>
    </lineage>
</organism>
<accession>A0AAD4BM76</accession>
<gene>
    <name evidence="1" type="ORF">L210DRAFT_2569700</name>
</gene>
<dbReference type="PANTHER" id="PTHR34693:SF1">
    <property type="entry name" value="PROTEIN PAR32"/>
    <property type="match status" value="1"/>
</dbReference>
<name>A0AAD4BM76_BOLED</name>
<dbReference type="Proteomes" id="UP001194468">
    <property type="component" value="Unassembled WGS sequence"/>
</dbReference>
<dbReference type="InterPro" id="IPR022024">
    <property type="entry name" value="DUF3602"/>
</dbReference>
<evidence type="ECO:0000313" key="2">
    <source>
        <dbReference type="Proteomes" id="UP001194468"/>
    </source>
</evidence>